<dbReference type="EMBL" id="PQFF01000007">
    <property type="protein sequence ID" value="RHZ90008.1"/>
    <property type="molecule type" value="Genomic_DNA"/>
</dbReference>
<proteinExistence type="predicted"/>
<reference evidence="1 2" key="1">
    <citation type="submission" date="2018-08" db="EMBL/GenBank/DDBJ databases">
        <title>Genome and evolution of the arbuscular mycorrhizal fungus Diversispora epigaea (formerly Glomus versiforme) and its bacterial endosymbionts.</title>
        <authorList>
            <person name="Sun X."/>
            <person name="Fei Z."/>
            <person name="Harrison M."/>
        </authorList>
    </citation>
    <scope>NUCLEOTIDE SEQUENCE [LARGE SCALE GENOMIC DNA]</scope>
    <source>
        <strain evidence="1 2">IT104</strain>
    </source>
</reference>
<gene>
    <name evidence="1" type="ORF">Glove_9g142</name>
</gene>
<name>A0A397JSV2_9GLOM</name>
<evidence type="ECO:0000313" key="2">
    <source>
        <dbReference type="Proteomes" id="UP000266861"/>
    </source>
</evidence>
<accession>A0A397JSV2</accession>
<comment type="caution">
    <text evidence="1">The sequence shown here is derived from an EMBL/GenBank/DDBJ whole genome shotgun (WGS) entry which is preliminary data.</text>
</comment>
<dbReference type="Proteomes" id="UP000266861">
    <property type="component" value="Unassembled WGS sequence"/>
</dbReference>
<dbReference type="AlphaFoldDB" id="A0A397JSV2"/>
<evidence type="ECO:0000313" key="1">
    <source>
        <dbReference type="EMBL" id="RHZ90008.1"/>
    </source>
</evidence>
<keyword evidence="2" id="KW-1185">Reference proteome</keyword>
<protein>
    <submittedName>
        <fullName evidence="1">Uncharacterized protein</fullName>
    </submittedName>
</protein>
<organism evidence="1 2">
    <name type="scientific">Diversispora epigaea</name>
    <dbReference type="NCBI Taxonomy" id="1348612"/>
    <lineage>
        <taxon>Eukaryota</taxon>
        <taxon>Fungi</taxon>
        <taxon>Fungi incertae sedis</taxon>
        <taxon>Mucoromycota</taxon>
        <taxon>Glomeromycotina</taxon>
        <taxon>Glomeromycetes</taxon>
        <taxon>Diversisporales</taxon>
        <taxon>Diversisporaceae</taxon>
        <taxon>Diversispora</taxon>
    </lineage>
</organism>
<sequence length="89" mass="10547">MSESAIHLQIVRYSFKTLKLRRNLKITSTITTSILVTELFEDYMFVERLQEAQAAQEALEMEVISLLEEEKFDFSNYDHNNYYDLPDMS</sequence>